<dbReference type="EnsemblMetazoa" id="ACOM022672-RA">
    <property type="protein sequence ID" value="ACOM022672-PA.1"/>
    <property type="gene ID" value="ACOM022672"/>
</dbReference>
<evidence type="ECO:0000313" key="2">
    <source>
        <dbReference type="EnsemblMetazoa" id="ACOM022672-PA.1"/>
    </source>
</evidence>
<dbReference type="AlphaFoldDB" id="A0A8W7P071"/>
<accession>A0A8W7P071</accession>
<name>A0A8W7P071_ANOCL</name>
<feature type="compositionally biased region" description="Polar residues" evidence="1">
    <location>
        <begin position="112"/>
        <end position="122"/>
    </location>
</feature>
<dbReference type="Proteomes" id="UP000075882">
    <property type="component" value="Unassembled WGS sequence"/>
</dbReference>
<organism evidence="2">
    <name type="scientific">Anopheles coluzzii</name>
    <name type="common">African malaria mosquito</name>
    <dbReference type="NCBI Taxonomy" id="1518534"/>
    <lineage>
        <taxon>Eukaryota</taxon>
        <taxon>Metazoa</taxon>
        <taxon>Ecdysozoa</taxon>
        <taxon>Arthropoda</taxon>
        <taxon>Hexapoda</taxon>
        <taxon>Insecta</taxon>
        <taxon>Pterygota</taxon>
        <taxon>Neoptera</taxon>
        <taxon>Endopterygota</taxon>
        <taxon>Diptera</taxon>
        <taxon>Nematocera</taxon>
        <taxon>Culicoidea</taxon>
        <taxon>Culicidae</taxon>
        <taxon>Anophelinae</taxon>
        <taxon>Anopheles</taxon>
    </lineage>
</organism>
<feature type="region of interest" description="Disordered" evidence="1">
    <location>
        <begin position="84"/>
        <end position="122"/>
    </location>
</feature>
<proteinExistence type="predicted"/>
<evidence type="ECO:0000256" key="1">
    <source>
        <dbReference type="SAM" id="MobiDB-lite"/>
    </source>
</evidence>
<sequence length="170" mass="17825">MSLRDCEMYDRTSMISSNTEPWLACGFSPTVGPLPQSRDRAALQLPLAVGAPDAGGAGVPPLATSSVWQLGRGVTITIGTCCSSSGDGDDAPSRFRSTGSPMLDSPSVIEPTRSSRLPSTNTVPVCTPTRILMPSFRCASNTRIDSIMPSPISTQQIAWSGRGSGHPDTQ</sequence>
<reference evidence="2" key="1">
    <citation type="submission" date="2022-08" db="UniProtKB">
        <authorList>
            <consortium name="EnsemblMetazoa"/>
        </authorList>
    </citation>
    <scope>IDENTIFICATION</scope>
</reference>
<protein>
    <submittedName>
        <fullName evidence="2">Uncharacterized protein</fullName>
    </submittedName>
</protein>